<dbReference type="EMBL" id="CP009933">
    <property type="protein sequence ID" value="AKA68558.1"/>
    <property type="molecule type" value="Genomic_DNA"/>
</dbReference>
<protein>
    <recommendedName>
        <fullName evidence="3">Phage protein</fullName>
    </recommendedName>
</protein>
<gene>
    <name evidence="1" type="ORF">CSCA_1433</name>
</gene>
<dbReference type="Pfam" id="PF10934">
    <property type="entry name" value="Sheath_initiator"/>
    <property type="match status" value="1"/>
</dbReference>
<evidence type="ECO:0000313" key="2">
    <source>
        <dbReference type="Proteomes" id="UP000033115"/>
    </source>
</evidence>
<reference evidence="1 2" key="1">
    <citation type="journal article" date="2015" name="J. Biotechnol.">
        <title>Complete genome sequence of a malodorant-producing acetogen, Clostridium scatologenes ATCC 25775(T).</title>
        <authorList>
            <person name="Zhu Z."/>
            <person name="Guo T."/>
            <person name="Zheng H."/>
            <person name="Song T."/>
            <person name="Ouyang P."/>
            <person name="Xie J."/>
        </authorList>
    </citation>
    <scope>NUCLEOTIDE SEQUENCE [LARGE SCALE GENOMIC DNA]</scope>
    <source>
        <strain evidence="1 2">ATCC 25775</strain>
    </source>
</reference>
<name>A0A0E3JZR0_CLOSL</name>
<dbReference type="HOGENOM" id="CLU_141574_2_1_9"/>
<accession>A0A0E3JZR0</accession>
<dbReference type="RefSeq" id="WP_029159984.1">
    <property type="nucleotide sequence ID" value="NZ_CP009933.1"/>
</dbReference>
<organism evidence="1 2">
    <name type="scientific">Clostridium scatologenes</name>
    <dbReference type="NCBI Taxonomy" id="1548"/>
    <lineage>
        <taxon>Bacteria</taxon>
        <taxon>Bacillati</taxon>
        <taxon>Bacillota</taxon>
        <taxon>Clostridia</taxon>
        <taxon>Eubacteriales</taxon>
        <taxon>Clostridiaceae</taxon>
        <taxon>Clostridium</taxon>
    </lineage>
</organism>
<dbReference type="AlphaFoldDB" id="A0A0E3JZR0"/>
<sequence>MIYPSSVSDVDTIIDQTVSATETIPREYAWDFVNNDFRLIDGKFVIVEGKEALKVWIWKALKTMKLKYSIYSDTYGQDLDSLIGQGFSSGMIESEAKRLVWECISFNSHITGMQDFTATSDGDTLTISFTALTDQGKVSVDGI</sequence>
<dbReference type="Proteomes" id="UP000033115">
    <property type="component" value="Chromosome"/>
</dbReference>
<proteinExistence type="predicted"/>
<evidence type="ECO:0008006" key="3">
    <source>
        <dbReference type="Google" id="ProtNLM"/>
    </source>
</evidence>
<dbReference type="KEGG" id="csq:CSCA_1433"/>
<dbReference type="STRING" id="1548.CSCA_1433"/>
<keyword evidence="2" id="KW-1185">Reference proteome</keyword>
<dbReference type="InterPro" id="IPR020288">
    <property type="entry name" value="Sheath_initiator"/>
</dbReference>
<evidence type="ECO:0000313" key="1">
    <source>
        <dbReference type="EMBL" id="AKA68558.1"/>
    </source>
</evidence>